<reference evidence="1" key="1">
    <citation type="submission" date="2022-07" db="EMBL/GenBank/DDBJ databases">
        <title>Description and genome-wide analysis of Profundicola chukchiensis gen. nov., sp. nov., marine bacteria isolated from bottom sediments of the Chukchi Sea.</title>
        <authorList>
            <person name="Romanenko L."/>
            <person name="Otstavnykh N."/>
            <person name="Kurilenko V."/>
            <person name="Eremeev V."/>
            <person name="Velansky P."/>
            <person name="Mikhailov V."/>
            <person name="Isaeva M."/>
        </authorList>
    </citation>
    <scope>NUCLEOTIDE SEQUENCE</scope>
    <source>
        <strain evidence="1">KMM 9713</strain>
    </source>
</reference>
<dbReference type="AlphaFoldDB" id="A0A9X4RXR5"/>
<sequence length="106" mass="11672">MTNKNLIEALNNCIAHCNYCAGACLKEDNVKMMADCIHSDIVCAEICATTAKLLAMDSDMARKMVEICKEACEKCAQECEQHDHQHCKDCAEACRKCAEACSAYLS</sequence>
<dbReference type="PANTHER" id="PTHR37310">
    <property type="entry name" value="CYTOPLASMIC PROTEIN-RELATED"/>
    <property type="match status" value="1"/>
</dbReference>
<evidence type="ECO:0000313" key="1">
    <source>
        <dbReference type="EMBL" id="MDG4946934.1"/>
    </source>
</evidence>
<dbReference type="PANTHER" id="PTHR37310:SF1">
    <property type="entry name" value="CYTOPLASMIC PROTEIN"/>
    <property type="match status" value="1"/>
</dbReference>
<comment type="caution">
    <text evidence="1">The sequence shown here is derived from an EMBL/GenBank/DDBJ whole genome shotgun (WGS) entry which is preliminary data.</text>
</comment>
<dbReference type="Proteomes" id="UP001152599">
    <property type="component" value="Unassembled WGS sequence"/>
</dbReference>
<name>A0A9X4RXR5_9FLAO</name>
<keyword evidence="2" id="KW-1185">Reference proteome</keyword>
<gene>
    <name evidence="1" type="ORF">NMK71_10970</name>
</gene>
<dbReference type="InterPro" id="IPR005560">
    <property type="entry name" value="Csp_YhjQ"/>
</dbReference>
<accession>A0A9X4RXR5</accession>
<organism evidence="1 2">
    <name type="scientific">Profundicola chukchiensis</name>
    <dbReference type="NCBI Taxonomy" id="2961959"/>
    <lineage>
        <taxon>Bacteria</taxon>
        <taxon>Pseudomonadati</taxon>
        <taxon>Bacteroidota</taxon>
        <taxon>Flavobacteriia</taxon>
        <taxon>Flavobacteriales</taxon>
        <taxon>Weeksellaceae</taxon>
        <taxon>Profundicola</taxon>
    </lineage>
</organism>
<dbReference type="EMBL" id="JANCMU010000008">
    <property type="protein sequence ID" value="MDG4946934.1"/>
    <property type="molecule type" value="Genomic_DNA"/>
</dbReference>
<proteinExistence type="predicted"/>
<protein>
    <submittedName>
        <fullName evidence="1">Four-helix bundle copper-binding protein</fullName>
    </submittedName>
</protein>
<dbReference type="InterPro" id="IPR044543">
    <property type="entry name" value="YHJQ-like"/>
</dbReference>
<evidence type="ECO:0000313" key="2">
    <source>
        <dbReference type="Proteomes" id="UP001152599"/>
    </source>
</evidence>
<dbReference type="Gene3D" id="1.20.1270.360">
    <property type="match status" value="1"/>
</dbReference>
<dbReference type="CDD" id="cd08026">
    <property type="entry name" value="DUF326"/>
    <property type="match status" value="1"/>
</dbReference>
<dbReference type="Pfam" id="PF03860">
    <property type="entry name" value="Csp"/>
    <property type="match status" value="1"/>
</dbReference>